<name>A0A073CDV9_PLAA1</name>
<gene>
    <name evidence="1" type="ORF">A19Y_1452</name>
</gene>
<protein>
    <recommendedName>
        <fullName evidence="3">Methyltransferase type 11 domain-containing protein</fullName>
    </recommendedName>
</protein>
<accession>A0A073CDV9</accession>
<dbReference type="AlphaFoldDB" id="A0A073CDV9"/>
<evidence type="ECO:0000313" key="2">
    <source>
        <dbReference type="Proteomes" id="UP000027395"/>
    </source>
</evidence>
<dbReference type="STRING" id="388467.A19Y_1452"/>
<dbReference type="RefSeq" id="WP_227350367.1">
    <property type="nucleotide sequence ID" value="NZ_CM002803.1"/>
</dbReference>
<proteinExistence type="predicted"/>
<sequence length="235" mass="27676">MTLTADAETLSPIYTFRRFFANRYLQGNGIEVGALNHPLEVPLSAHVQYVDRMSVPDLRKHYPELADVNLVPVDIIDNGEFLKTVENETQDFVIANHFIEHCQNPILTIENLLRVIKKDGILYLAVPEKRTCFDCDRPVTSIEHLLKDYQQGAEWSRQNHYEEWIELVEKETDETKAEWMVKELMRRDFSIHFHVWTTADFVDFLLTLKHQLGFPFTLEKIFDNWNELITIIRKV</sequence>
<reference evidence="1 2" key="1">
    <citation type="journal article" date="2014" name="Appl. Environ. Microbiol.">
        <title>Elucidation of insertion elements encoded on plasmids and in vitro construction of shuttle vectors from the toxic cyanobacterium Planktothrix.</title>
        <authorList>
            <person name="Christiansen G."/>
            <person name="Goesmann A."/>
            <person name="Kurmayer R."/>
        </authorList>
    </citation>
    <scope>NUCLEOTIDE SEQUENCE [LARGE SCALE GENOMIC DNA]</scope>
    <source>
        <strain evidence="1 2">NIVA-CYA 126/8</strain>
    </source>
</reference>
<dbReference type="PATRIC" id="fig|388467.6.peg.1391"/>
<dbReference type="GeneID" id="77287670"/>
<dbReference type="HOGENOM" id="CLU_079282_0_0_3"/>
<organism evidence="1 2">
    <name type="scientific">Planktothrix agardhii (strain NIVA-CYA 126/8)</name>
    <dbReference type="NCBI Taxonomy" id="388467"/>
    <lineage>
        <taxon>Bacteria</taxon>
        <taxon>Bacillati</taxon>
        <taxon>Cyanobacteriota</taxon>
        <taxon>Cyanophyceae</taxon>
        <taxon>Oscillatoriophycideae</taxon>
        <taxon>Oscillatoriales</taxon>
        <taxon>Microcoleaceae</taxon>
        <taxon>Planktothrix</taxon>
    </lineage>
</organism>
<dbReference type="SUPFAM" id="SSF53335">
    <property type="entry name" value="S-adenosyl-L-methionine-dependent methyltransferases"/>
    <property type="match status" value="1"/>
</dbReference>
<dbReference type="Proteomes" id="UP000027395">
    <property type="component" value="Chromosome"/>
</dbReference>
<evidence type="ECO:0000313" key="1">
    <source>
        <dbReference type="EMBL" id="KEI66499.1"/>
    </source>
</evidence>
<dbReference type="Gene3D" id="3.40.50.150">
    <property type="entry name" value="Vaccinia Virus protein VP39"/>
    <property type="match status" value="1"/>
</dbReference>
<keyword evidence="2" id="KW-1185">Reference proteome</keyword>
<evidence type="ECO:0008006" key="3">
    <source>
        <dbReference type="Google" id="ProtNLM"/>
    </source>
</evidence>
<dbReference type="Pfam" id="PF13489">
    <property type="entry name" value="Methyltransf_23"/>
    <property type="match status" value="1"/>
</dbReference>
<dbReference type="EMBL" id="CM002803">
    <property type="protein sequence ID" value="KEI66499.1"/>
    <property type="molecule type" value="Genomic_DNA"/>
</dbReference>
<dbReference type="InterPro" id="IPR029063">
    <property type="entry name" value="SAM-dependent_MTases_sf"/>
</dbReference>
<dbReference type="eggNOG" id="COG4627">
    <property type="taxonomic scope" value="Bacteria"/>
</dbReference>